<name>A0A1X6NB00_9APHY</name>
<accession>A0A1X6NB00</accession>
<keyword evidence="1" id="KW-0732">Signal</keyword>
<evidence type="ECO:0000313" key="2">
    <source>
        <dbReference type="EMBL" id="OSX65543.1"/>
    </source>
</evidence>
<evidence type="ECO:0000256" key="1">
    <source>
        <dbReference type="SAM" id="SignalP"/>
    </source>
</evidence>
<evidence type="ECO:0008006" key="4">
    <source>
        <dbReference type="Google" id="ProtNLM"/>
    </source>
</evidence>
<proteinExistence type="predicted"/>
<dbReference type="EMBL" id="KZ110593">
    <property type="protein sequence ID" value="OSX65543.1"/>
    <property type="molecule type" value="Genomic_DNA"/>
</dbReference>
<evidence type="ECO:0000313" key="3">
    <source>
        <dbReference type="Proteomes" id="UP000194127"/>
    </source>
</evidence>
<dbReference type="AlphaFoldDB" id="A0A1X6NB00"/>
<sequence>MTVIASVLGVATAFLRLPACCSRPHHCLNTLKHILAAMAPRKKAKKNSKASDAKEHCLKHTGKEILWGLSKRYCDPCREKTLAVLSFLNVRDLPRSLTDLRSRDWWKHLNHDDDWGLEEDVDEFDKSWKSLEGKPDAQLEFINTRKSQVAEVQKHAKLCRQWEKDRVASRAKELQQLKMDRFQSALDRLRQLGWGEELERIAPTYWPLAQYGPLRAAQKLTDRIWHNIGGGVVTILEDIRDERRRVRHTEILRKRLDALCTVLLNVYAKSPRTVETEHKPRICDMIEMPEVREIIHSSNDSTLGSENEEKLRALFPNLVERWQAEAREELTELASRWVECVDGADILALAATHFVCSGCLKLLPYPEILGHECLRASASTYGRHPYNQYCVYTIAAWKVGVNSRPWNGQDGENCVITLRTAVEEEWTRWMSGSYDKTLEYKGHVATESELAVAKKDGQERLWTRHKYPWCCSLCTPRGDDLARGRKALLYTIRLHMKEIHSIHDACEENGDFYAYPELDMQPF</sequence>
<protein>
    <recommendedName>
        <fullName evidence="4">CxC1-like cysteine cluster associated with KDZ transposases domain-containing protein</fullName>
    </recommendedName>
</protein>
<feature type="chain" id="PRO_5010863435" description="CxC1-like cysteine cluster associated with KDZ transposases domain-containing protein" evidence="1">
    <location>
        <begin position="23"/>
        <end position="523"/>
    </location>
</feature>
<dbReference type="OrthoDB" id="2322499at2759"/>
<gene>
    <name evidence="2" type="ORF">POSPLADRAFT_1134954</name>
</gene>
<keyword evidence="3" id="KW-1185">Reference proteome</keyword>
<dbReference type="RefSeq" id="XP_024342337.1">
    <property type="nucleotide sequence ID" value="XM_024484527.1"/>
</dbReference>
<dbReference type="GeneID" id="36329476"/>
<organism evidence="2 3">
    <name type="scientific">Postia placenta MAD-698-R-SB12</name>
    <dbReference type="NCBI Taxonomy" id="670580"/>
    <lineage>
        <taxon>Eukaryota</taxon>
        <taxon>Fungi</taxon>
        <taxon>Dikarya</taxon>
        <taxon>Basidiomycota</taxon>
        <taxon>Agaricomycotina</taxon>
        <taxon>Agaricomycetes</taxon>
        <taxon>Polyporales</taxon>
        <taxon>Adustoporiaceae</taxon>
        <taxon>Rhodonia</taxon>
    </lineage>
</organism>
<feature type="signal peptide" evidence="1">
    <location>
        <begin position="1"/>
        <end position="22"/>
    </location>
</feature>
<dbReference type="Proteomes" id="UP000194127">
    <property type="component" value="Unassembled WGS sequence"/>
</dbReference>
<reference evidence="2 3" key="1">
    <citation type="submission" date="2017-04" db="EMBL/GenBank/DDBJ databases">
        <title>Genome Sequence of the Model Brown-Rot Fungus Postia placenta SB12.</title>
        <authorList>
            <consortium name="DOE Joint Genome Institute"/>
            <person name="Gaskell J."/>
            <person name="Kersten P."/>
            <person name="Larrondo L.F."/>
            <person name="Canessa P."/>
            <person name="Martinez D."/>
            <person name="Hibbett D."/>
            <person name="Schmoll M."/>
            <person name="Kubicek C.P."/>
            <person name="Martinez A.T."/>
            <person name="Yadav J."/>
            <person name="Master E."/>
            <person name="Magnuson J.K."/>
            <person name="James T."/>
            <person name="Yaver D."/>
            <person name="Berka R."/>
            <person name="Labutti K."/>
            <person name="Lipzen A."/>
            <person name="Aerts A."/>
            <person name="Barry K."/>
            <person name="Henrissat B."/>
            <person name="Blanchette R."/>
            <person name="Grigoriev I."/>
            <person name="Cullen D."/>
        </authorList>
    </citation>
    <scope>NUCLEOTIDE SEQUENCE [LARGE SCALE GENOMIC DNA]</scope>
    <source>
        <strain evidence="2 3">MAD-698-R-SB12</strain>
    </source>
</reference>